<dbReference type="EMBL" id="ML119051">
    <property type="protein sequence ID" value="ROT43170.1"/>
    <property type="molecule type" value="Genomic_DNA"/>
</dbReference>
<name>A0A3N2Q8V4_SODAK</name>
<proteinExistence type="predicted"/>
<dbReference type="RefSeq" id="XP_028470976.1">
    <property type="nucleotide sequence ID" value="XM_028609830.1"/>
</dbReference>
<organism evidence="1 2">
    <name type="scientific">Sodiomyces alkalinus (strain CBS 110278 / VKM F-3762 / F11)</name>
    <name type="common">Alkaliphilic filamentous fungus</name>
    <dbReference type="NCBI Taxonomy" id="1314773"/>
    <lineage>
        <taxon>Eukaryota</taxon>
        <taxon>Fungi</taxon>
        <taxon>Dikarya</taxon>
        <taxon>Ascomycota</taxon>
        <taxon>Pezizomycotina</taxon>
        <taxon>Sordariomycetes</taxon>
        <taxon>Hypocreomycetidae</taxon>
        <taxon>Glomerellales</taxon>
        <taxon>Plectosphaerellaceae</taxon>
        <taxon>Sodiomyces</taxon>
    </lineage>
</organism>
<gene>
    <name evidence="1" type="ORF">SODALDRAFT_32376</name>
</gene>
<keyword evidence="2" id="KW-1185">Reference proteome</keyword>
<accession>A0A3N2Q8V4</accession>
<evidence type="ECO:0000313" key="1">
    <source>
        <dbReference type="EMBL" id="ROT43170.1"/>
    </source>
</evidence>
<evidence type="ECO:0000313" key="2">
    <source>
        <dbReference type="Proteomes" id="UP000272025"/>
    </source>
</evidence>
<sequence length="177" mass="19900">MGENTVTWSRTIPSKYCQECKVHYVDLNNEVELQACKMEYALWHRGVSPSVGTVAQVFPRSSKARSFSMKQQHEVMSAPIELSDGRILSCPDVFRKGKGKHDSPGKRRCTITAMTSSYFDSSQVGGHSIWKKLNKYPRGLSRGHGLIRLETLHEKRGGKTQMARPRSIGILLSEMST</sequence>
<reference evidence="1 2" key="1">
    <citation type="journal article" date="2018" name="Mol. Ecol.">
        <title>The obligate alkalophilic soda-lake fungus Sodiomyces alkalinus has shifted to a protein diet.</title>
        <authorList>
            <person name="Grum-Grzhimaylo A.A."/>
            <person name="Falkoski D.L."/>
            <person name="van den Heuvel J."/>
            <person name="Valero-Jimenez C.A."/>
            <person name="Min B."/>
            <person name="Choi I.G."/>
            <person name="Lipzen A."/>
            <person name="Daum C.G."/>
            <person name="Aanen D.K."/>
            <person name="Tsang A."/>
            <person name="Henrissat B."/>
            <person name="Bilanenko E.N."/>
            <person name="de Vries R.P."/>
            <person name="van Kan J.A.L."/>
            <person name="Grigoriev I.V."/>
            <person name="Debets A.J.M."/>
        </authorList>
    </citation>
    <scope>NUCLEOTIDE SEQUENCE [LARGE SCALE GENOMIC DNA]</scope>
    <source>
        <strain evidence="1 2">F11</strain>
    </source>
</reference>
<protein>
    <submittedName>
        <fullName evidence="1">Uncharacterized protein</fullName>
    </submittedName>
</protein>
<dbReference type="GeneID" id="39578308"/>
<dbReference type="AlphaFoldDB" id="A0A3N2Q8V4"/>
<dbReference type="Proteomes" id="UP000272025">
    <property type="component" value="Unassembled WGS sequence"/>
</dbReference>